<dbReference type="EMBL" id="BOOB01000057">
    <property type="protein sequence ID" value="GIH36220.1"/>
    <property type="molecule type" value="Genomic_DNA"/>
</dbReference>
<accession>A0ABQ4FN35</accession>
<dbReference type="Proteomes" id="UP000651728">
    <property type="component" value="Unassembled WGS sequence"/>
</dbReference>
<evidence type="ECO:0000313" key="1">
    <source>
        <dbReference type="EMBL" id="GIH36220.1"/>
    </source>
</evidence>
<reference evidence="1 2" key="1">
    <citation type="submission" date="2021-01" db="EMBL/GenBank/DDBJ databases">
        <title>Whole genome shotgun sequence of Microbispora amethystogenes NBRC 101907.</title>
        <authorList>
            <person name="Komaki H."/>
            <person name="Tamura T."/>
        </authorList>
    </citation>
    <scope>NUCLEOTIDE SEQUENCE [LARGE SCALE GENOMIC DNA]</scope>
    <source>
        <strain evidence="1 2">NBRC 101907</strain>
    </source>
</reference>
<evidence type="ECO:0000313" key="2">
    <source>
        <dbReference type="Proteomes" id="UP000651728"/>
    </source>
</evidence>
<name>A0ABQ4FN35_9ACTN</name>
<keyword evidence="2" id="KW-1185">Reference proteome</keyword>
<proteinExistence type="predicted"/>
<sequence length="61" mass="6622">MTRPHQGRVALQMLGDLDHQFLDVPVVHSQTPLVSLIDELKRFITADQASSLIEAALGAGI</sequence>
<gene>
    <name evidence="1" type="ORF">Mam01_63840</name>
</gene>
<protein>
    <submittedName>
        <fullName evidence="1">Uncharacterized protein</fullName>
    </submittedName>
</protein>
<comment type="caution">
    <text evidence="1">The sequence shown here is derived from an EMBL/GenBank/DDBJ whole genome shotgun (WGS) entry which is preliminary data.</text>
</comment>
<organism evidence="1 2">
    <name type="scientific">Microbispora amethystogenes</name>
    <dbReference type="NCBI Taxonomy" id="1427754"/>
    <lineage>
        <taxon>Bacteria</taxon>
        <taxon>Bacillati</taxon>
        <taxon>Actinomycetota</taxon>
        <taxon>Actinomycetes</taxon>
        <taxon>Streptosporangiales</taxon>
        <taxon>Streptosporangiaceae</taxon>
        <taxon>Microbispora</taxon>
    </lineage>
</organism>